<dbReference type="KEGG" id="bex:A11Q_766"/>
<dbReference type="EMBL" id="CP003537">
    <property type="protein sequence ID" value="AGH94984.1"/>
    <property type="molecule type" value="Genomic_DNA"/>
</dbReference>
<name>M4VPD8_9BACT</name>
<accession>M4VPD8</accession>
<evidence type="ECO:0000313" key="3">
    <source>
        <dbReference type="Proteomes" id="UP000012040"/>
    </source>
</evidence>
<dbReference type="STRING" id="1184267.A11Q_766"/>
<dbReference type="PATRIC" id="fig|1184267.3.peg.774"/>
<keyword evidence="3" id="KW-1185">Reference proteome</keyword>
<dbReference type="HOGENOM" id="CLU_1640491_0_0_7"/>
<evidence type="ECO:0000256" key="1">
    <source>
        <dbReference type="SAM" id="SignalP"/>
    </source>
</evidence>
<organism evidence="2 3">
    <name type="scientific">Pseudobdellovibrio exovorus JSS</name>
    <dbReference type="NCBI Taxonomy" id="1184267"/>
    <lineage>
        <taxon>Bacteria</taxon>
        <taxon>Pseudomonadati</taxon>
        <taxon>Bdellovibrionota</taxon>
        <taxon>Bdellovibrionia</taxon>
        <taxon>Bdellovibrionales</taxon>
        <taxon>Pseudobdellovibrionaceae</taxon>
        <taxon>Pseudobdellovibrio</taxon>
    </lineage>
</organism>
<evidence type="ECO:0000313" key="2">
    <source>
        <dbReference type="EMBL" id="AGH94984.1"/>
    </source>
</evidence>
<keyword evidence="1" id="KW-0732">Signal</keyword>
<feature type="chain" id="PRO_5004060388" evidence="1">
    <location>
        <begin position="22"/>
        <end position="161"/>
    </location>
</feature>
<dbReference type="Proteomes" id="UP000012040">
    <property type="component" value="Chromosome"/>
</dbReference>
<feature type="signal peptide" evidence="1">
    <location>
        <begin position="1"/>
        <end position="21"/>
    </location>
</feature>
<proteinExistence type="predicted"/>
<protein>
    <submittedName>
        <fullName evidence="2">Uncharacterized protein</fullName>
    </submittedName>
</protein>
<dbReference type="AlphaFoldDB" id="M4VPD8"/>
<dbReference type="RefSeq" id="WP_015469474.1">
    <property type="nucleotide sequence ID" value="NC_020813.1"/>
</dbReference>
<gene>
    <name evidence="2" type="ORF">A11Q_766</name>
</gene>
<sequence>MKRSFFGLFISILFVASNAFAVGPFERYVGVYKLQTPPKIVKNNILYCNYLNIKLMTGLVIGTLNGNETAEVISITNGGASTQHSYITFFEYSYPNERYPRSGVLSEEGDTAMYTVDATVDKYHWVMSKGANGYQLEINYYNSYGNRFGSCHYYLDLKKVK</sequence>
<reference evidence="2 3" key="1">
    <citation type="journal article" date="2013" name="ISME J.">
        <title>By their genes ye shall know them: genomic signatures of predatory bacteria.</title>
        <authorList>
            <person name="Pasternak Z."/>
            <person name="Pietrokovski S."/>
            <person name="Rotem O."/>
            <person name="Gophna U."/>
            <person name="Lurie-Weinberger M.N."/>
            <person name="Jurkevitch E."/>
        </authorList>
    </citation>
    <scope>NUCLEOTIDE SEQUENCE [LARGE SCALE GENOMIC DNA]</scope>
    <source>
        <strain evidence="2 3">JSS</strain>
    </source>
</reference>